<name>A0A8H6CDU6_9LECA</name>
<keyword evidence="2" id="KW-0812">Transmembrane</keyword>
<feature type="transmembrane region" description="Helical" evidence="2">
    <location>
        <begin position="292"/>
        <end position="310"/>
    </location>
</feature>
<dbReference type="PANTHER" id="PTHR34502:SF3">
    <property type="entry name" value="DUF6594 DOMAIN-CONTAINING PROTEIN"/>
    <property type="match status" value="1"/>
</dbReference>
<dbReference type="EMBL" id="JACCJB010000013">
    <property type="protein sequence ID" value="KAF6221637.1"/>
    <property type="molecule type" value="Genomic_DNA"/>
</dbReference>
<dbReference type="GeneID" id="59330019"/>
<feature type="compositionally biased region" description="Acidic residues" evidence="1">
    <location>
        <begin position="7"/>
        <end position="19"/>
    </location>
</feature>
<feature type="domain" description="DUF6594" evidence="3">
    <location>
        <begin position="66"/>
        <end position="323"/>
    </location>
</feature>
<evidence type="ECO:0000259" key="3">
    <source>
        <dbReference type="Pfam" id="PF20237"/>
    </source>
</evidence>
<feature type="transmembrane region" description="Helical" evidence="2">
    <location>
        <begin position="266"/>
        <end position="285"/>
    </location>
</feature>
<keyword evidence="5" id="KW-1185">Reference proteome</keyword>
<evidence type="ECO:0000256" key="2">
    <source>
        <dbReference type="SAM" id="Phobius"/>
    </source>
</evidence>
<organism evidence="4 5">
    <name type="scientific">Letharia lupina</name>
    <dbReference type="NCBI Taxonomy" id="560253"/>
    <lineage>
        <taxon>Eukaryota</taxon>
        <taxon>Fungi</taxon>
        <taxon>Dikarya</taxon>
        <taxon>Ascomycota</taxon>
        <taxon>Pezizomycotina</taxon>
        <taxon>Lecanoromycetes</taxon>
        <taxon>OSLEUM clade</taxon>
        <taxon>Lecanoromycetidae</taxon>
        <taxon>Lecanorales</taxon>
        <taxon>Lecanorineae</taxon>
        <taxon>Parmeliaceae</taxon>
        <taxon>Letharia</taxon>
    </lineage>
</organism>
<dbReference type="InterPro" id="IPR046529">
    <property type="entry name" value="DUF6594"/>
</dbReference>
<gene>
    <name evidence="4" type="ORF">HO133_001603</name>
</gene>
<reference evidence="4 5" key="1">
    <citation type="journal article" date="2020" name="Genomics">
        <title>Complete, high-quality genomes from long-read metagenomic sequencing of two wolf lichen thalli reveals enigmatic genome architecture.</title>
        <authorList>
            <person name="McKenzie S.K."/>
            <person name="Walston R.F."/>
            <person name="Allen J.L."/>
        </authorList>
    </citation>
    <scope>NUCLEOTIDE SEQUENCE [LARGE SCALE GENOMIC DNA]</scope>
    <source>
        <strain evidence="4">WasteWater1</strain>
    </source>
</reference>
<keyword evidence="2" id="KW-1133">Transmembrane helix</keyword>
<protein>
    <recommendedName>
        <fullName evidence="3">DUF6594 domain-containing protein</fullName>
    </recommendedName>
</protein>
<sequence length="323" mass="36517">MTLQTEYPDELDGSAAEDESQNHGPVATLWLRLKSRLQIGNEGEATEEDSARARQITQIEDFRPGYPRFAALIASHTSFHVCRRFLRIRARLLLLKQDELSLLESQLDRIDHEETRELFLGNRRRDKNPERKEILMKLEVALASYDAILERNRRILAFDNPRKKDVVNIQNWVENTSSLAREETAYLLQPKDLMTILSPQDAALARLTPLLEGFMRTLYRVFRKIIIVIRSITKNPSAIQPQCDVSRDPNISLFSDSVLQRLTRSLIASVVVVLLLVPIVVLNALASIALRMAVIVVASAFLIVAVSSFTNAKTVEVFVSGAT</sequence>
<keyword evidence="2" id="KW-0472">Membrane</keyword>
<comment type="caution">
    <text evidence="4">The sequence shown here is derived from an EMBL/GenBank/DDBJ whole genome shotgun (WGS) entry which is preliminary data.</text>
</comment>
<dbReference type="RefSeq" id="XP_037151072.1">
    <property type="nucleotide sequence ID" value="XM_037292533.1"/>
</dbReference>
<evidence type="ECO:0000313" key="4">
    <source>
        <dbReference type="EMBL" id="KAF6221637.1"/>
    </source>
</evidence>
<evidence type="ECO:0000256" key="1">
    <source>
        <dbReference type="SAM" id="MobiDB-lite"/>
    </source>
</evidence>
<dbReference type="PANTHER" id="PTHR34502">
    <property type="entry name" value="DUF6594 DOMAIN-CONTAINING PROTEIN-RELATED"/>
    <property type="match status" value="1"/>
</dbReference>
<dbReference type="Pfam" id="PF20237">
    <property type="entry name" value="DUF6594"/>
    <property type="match status" value="1"/>
</dbReference>
<proteinExistence type="predicted"/>
<accession>A0A8H6CDU6</accession>
<evidence type="ECO:0000313" key="5">
    <source>
        <dbReference type="Proteomes" id="UP000593566"/>
    </source>
</evidence>
<dbReference type="Proteomes" id="UP000593566">
    <property type="component" value="Unassembled WGS sequence"/>
</dbReference>
<dbReference type="AlphaFoldDB" id="A0A8H6CDU6"/>
<feature type="region of interest" description="Disordered" evidence="1">
    <location>
        <begin position="1"/>
        <end position="22"/>
    </location>
</feature>